<feature type="compositionally biased region" description="Polar residues" evidence="1">
    <location>
        <begin position="650"/>
        <end position="663"/>
    </location>
</feature>
<protein>
    <submittedName>
        <fullName evidence="4">Uncharacterized protein</fullName>
    </submittedName>
</protein>
<keyword evidence="2" id="KW-0472">Membrane</keyword>
<feature type="region of interest" description="Disordered" evidence="1">
    <location>
        <begin position="686"/>
        <end position="712"/>
    </location>
</feature>
<dbReference type="Proteomes" id="UP001215280">
    <property type="component" value="Unassembled WGS sequence"/>
</dbReference>
<feature type="region of interest" description="Disordered" evidence="1">
    <location>
        <begin position="604"/>
        <end position="663"/>
    </location>
</feature>
<evidence type="ECO:0000313" key="5">
    <source>
        <dbReference type="Proteomes" id="UP001215280"/>
    </source>
</evidence>
<feature type="compositionally biased region" description="Polar residues" evidence="1">
    <location>
        <begin position="438"/>
        <end position="457"/>
    </location>
</feature>
<feature type="signal peptide" evidence="3">
    <location>
        <begin position="1"/>
        <end position="26"/>
    </location>
</feature>
<feature type="compositionally biased region" description="Polar residues" evidence="1">
    <location>
        <begin position="604"/>
        <end position="618"/>
    </location>
</feature>
<keyword evidence="2" id="KW-1133">Transmembrane helix</keyword>
<evidence type="ECO:0000313" key="4">
    <source>
        <dbReference type="EMBL" id="KAJ7742726.1"/>
    </source>
</evidence>
<comment type="caution">
    <text evidence="4">The sequence shown here is derived from an EMBL/GenBank/DDBJ whole genome shotgun (WGS) entry which is preliminary data.</text>
</comment>
<organism evidence="4 5">
    <name type="scientific">Mycena maculata</name>
    <dbReference type="NCBI Taxonomy" id="230809"/>
    <lineage>
        <taxon>Eukaryota</taxon>
        <taxon>Fungi</taxon>
        <taxon>Dikarya</taxon>
        <taxon>Basidiomycota</taxon>
        <taxon>Agaricomycotina</taxon>
        <taxon>Agaricomycetes</taxon>
        <taxon>Agaricomycetidae</taxon>
        <taxon>Agaricales</taxon>
        <taxon>Marasmiineae</taxon>
        <taxon>Mycenaceae</taxon>
        <taxon>Mycena</taxon>
    </lineage>
</organism>
<evidence type="ECO:0000256" key="1">
    <source>
        <dbReference type="SAM" id="MobiDB-lite"/>
    </source>
</evidence>
<evidence type="ECO:0000256" key="3">
    <source>
        <dbReference type="SAM" id="SignalP"/>
    </source>
</evidence>
<name>A0AAD7II28_9AGAR</name>
<sequence>MRPPGGRTWLTLTFIICHIPFLLVQARLQPPRVKHNTIGRRDGLTSASWIWTSAATTGNVAFLNTFDSAAGKTATSATISMAAVNQFTLWVNGQPIGASNDWQSAQVFSAALNASTNTFSVLAVNNAITGSPPPGLVAAIQIAYSDGSGDTVVSDSSWTVSAVIPSDFPTPATTSAFTPATVAAAFGSGAWGNSVTLAAATPNVPSLSASTWIWSTSGAASNAAVGTVGFRKTVATPSGKTAQSATLLVTADNGFNLYVNGDYVGSSPGVPVIPDFRRAQQFTVGLDAASNTFTIFGENIPNAGSTSAGPAGVLAAITIVYSDGSTSDVTTDTSWLTGPFTSVAAFLSTTDSALSPTFGLGLLGVQPWGALTGTSNVLAAANVPSGPFTSGTVPAAPSTGGAVSTSPVAQISTATGPASAPASVPSLSGTSTALGSSVGNVNTSSPSPAKADTSPSTGVVAGPSAVPIGAIVGLVIGVLVMIAAALALFFWRRKRNPIPRSERLIGPLFVATDHGLGRADDASSVAPSSQRTSLASVRRAEMASLPPQRAVMYAYPQTSVMTQGGYPQPHVMAQDRYPQPPVMAQGGYPQPPAMAQGGYPVMVQSNHNHAQSPVTSGPPTAPLSDFPLPPSTASSPTSPPLSKIERENMLWQNNAAASNPSSIRMSVATTARSSLPARLLYAEPDDEAAYGGLDPAPEPDTEGLAPPSYYAQ</sequence>
<feature type="chain" id="PRO_5041953354" evidence="3">
    <location>
        <begin position="27"/>
        <end position="712"/>
    </location>
</feature>
<keyword evidence="3" id="KW-0732">Signal</keyword>
<feature type="transmembrane region" description="Helical" evidence="2">
    <location>
        <begin position="468"/>
        <end position="491"/>
    </location>
</feature>
<accession>A0AAD7II28</accession>
<dbReference type="Gene3D" id="2.60.120.260">
    <property type="entry name" value="Galactose-binding domain-like"/>
    <property type="match status" value="2"/>
</dbReference>
<feature type="compositionally biased region" description="Low complexity" evidence="1">
    <location>
        <begin position="631"/>
        <end position="642"/>
    </location>
</feature>
<reference evidence="4" key="1">
    <citation type="submission" date="2023-03" db="EMBL/GenBank/DDBJ databases">
        <title>Massive genome expansion in bonnet fungi (Mycena s.s.) driven by repeated elements and novel gene families across ecological guilds.</title>
        <authorList>
            <consortium name="Lawrence Berkeley National Laboratory"/>
            <person name="Harder C.B."/>
            <person name="Miyauchi S."/>
            <person name="Viragh M."/>
            <person name="Kuo A."/>
            <person name="Thoen E."/>
            <person name="Andreopoulos B."/>
            <person name="Lu D."/>
            <person name="Skrede I."/>
            <person name="Drula E."/>
            <person name="Henrissat B."/>
            <person name="Morin E."/>
            <person name="Kohler A."/>
            <person name="Barry K."/>
            <person name="LaButti K."/>
            <person name="Morin E."/>
            <person name="Salamov A."/>
            <person name="Lipzen A."/>
            <person name="Mereny Z."/>
            <person name="Hegedus B."/>
            <person name="Baldrian P."/>
            <person name="Stursova M."/>
            <person name="Weitz H."/>
            <person name="Taylor A."/>
            <person name="Grigoriev I.V."/>
            <person name="Nagy L.G."/>
            <person name="Martin F."/>
            <person name="Kauserud H."/>
        </authorList>
    </citation>
    <scope>NUCLEOTIDE SEQUENCE</scope>
    <source>
        <strain evidence="4">CBHHK188m</strain>
    </source>
</reference>
<gene>
    <name evidence="4" type="ORF">DFH07DRAFT_964435</name>
</gene>
<dbReference type="AlphaFoldDB" id="A0AAD7II28"/>
<dbReference type="EMBL" id="JARJLG010000116">
    <property type="protein sequence ID" value="KAJ7742726.1"/>
    <property type="molecule type" value="Genomic_DNA"/>
</dbReference>
<evidence type="ECO:0000256" key="2">
    <source>
        <dbReference type="SAM" id="Phobius"/>
    </source>
</evidence>
<feature type="region of interest" description="Disordered" evidence="1">
    <location>
        <begin position="435"/>
        <end position="458"/>
    </location>
</feature>
<keyword evidence="2" id="KW-0812">Transmembrane</keyword>
<proteinExistence type="predicted"/>
<keyword evidence="5" id="KW-1185">Reference proteome</keyword>